<dbReference type="Proteomes" id="UP001372338">
    <property type="component" value="Unassembled WGS sequence"/>
</dbReference>
<dbReference type="SUPFAM" id="SSF46689">
    <property type="entry name" value="Homeodomain-like"/>
    <property type="match status" value="1"/>
</dbReference>
<proteinExistence type="predicted"/>
<dbReference type="AlphaFoldDB" id="A0AAN9I4U0"/>
<comment type="caution">
    <text evidence="5">The sequence shown here is derived from an EMBL/GenBank/DDBJ whole genome shotgun (WGS) entry which is preliminary data.</text>
</comment>
<organism evidence="5 6">
    <name type="scientific">Crotalaria pallida</name>
    <name type="common">Smooth rattlebox</name>
    <name type="synonym">Crotalaria striata</name>
    <dbReference type="NCBI Taxonomy" id="3830"/>
    <lineage>
        <taxon>Eukaryota</taxon>
        <taxon>Viridiplantae</taxon>
        <taxon>Streptophyta</taxon>
        <taxon>Embryophyta</taxon>
        <taxon>Tracheophyta</taxon>
        <taxon>Spermatophyta</taxon>
        <taxon>Magnoliopsida</taxon>
        <taxon>eudicotyledons</taxon>
        <taxon>Gunneridae</taxon>
        <taxon>Pentapetalae</taxon>
        <taxon>rosids</taxon>
        <taxon>fabids</taxon>
        <taxon>Fabales</taxon>
        <taxon>Fabaceae</taxon>
        <taxon>Papilionoideae</taxon>
        <taxon>50 kb inversion clade</taxon>
        <taxon>genistoids sensu lato</taxon>
        <taxon>core genistoids</taxon>
        <taxon>Crotalarieae</taxon>
        <taxon>Crotalaria</taxon>
    </lineage>
</organism>
<feature type="domain" description="HTH myb-type" evidence="4">
    <location>
        <begin position="73"/>
        <end position="108"/>
    </location>
</feature>
<dbReference type="InterPro" id="IPR017930">
    <property type="entry name" value="Myb_dom"/>
</dbReference>
<name>A0AAN9I4U0_CROPI</name>
<sequence>MKLIKQIAAFLSLSMLSKLRSILSLSNLLQALIAPLSMLRTSVSLIQLESSPHPNPHPHLFLSQQFRSPPLLEEDDKIIELVQRYGPTKWSLITKSLPAQIGKQCQER</sequence>
<evidence type="ECO:0000313" key="5">
    <source>
        <dbReference type="EMBL" id="KAK7267533.1"/>
    </source>
</evidence>
<evidence type="ECO:0000256" key="1">
    <source>
        <dbReference type="ARBA" id="ARBA00004123"/>
    </source>
</evidence>
<dbReference type="PROSITE" id="PS50090">
    <property type="entry name" value="MYB_LIKE"/>
    <property type="match status" value="1"/>
</dbReference>
<protein>
    <submittedName>
        <fullName evidence="5">Uncharacterized protein</fullName>
    </submittedName>
</protein>
<dbReference type="InterPro" id="IPR001005">
    <property type="entry name" value="SANT/Myb"/>
</dbReference>
<gene>
    <name evidence="5" type="ORF">RIF29_20209</name>
</gene>
<keyword evidence="6" id="KW-1185">Reference proteome</keyword>
<dbReference type="CDD" id="cd00167">
    <property type="entry name" value="SANT"/>
    <property type="match status" value="1"/>
</dbReference>
<dbReference type="GO" id="GO:0005634">
    <property type="term" value="C:nucleus"/>
    <property type="evidence" value="ECO:0007669"/>
    <property type="project" value="UniProtKB-SubCell"/>
</dbReference>
<dbReference type="PROSITE" id="PS51294">
    <property type="entry name" value="HTH_MYB"/>
    <property type="match status" value="1"/>
</dbReference>
<evidence type="ECO:0000259" key="3">
    <source>
        <dbReference type="PROSITE" id="PS50090"/>
    </source>
</evidence>
<evidence type="ECO:0000313" key="6">
    <source>
        <dbReference type="Proteomes" id="UP001372338"/>
    </source>
</evidence>
<comment type="subcellular location">
    <subcellularLocation>
        <location evidence="1">Nucleus</location>
    </subcellularLocation>
</comment>
<feature type="domain" description="Myb-like" evidence="3">
    <location>
        <begin position="73"/>
        <end position="108"/>
    </location>
</feature>
<evidence type="ECO:0000259" key="4">
    <source>
        <dbReference type="PROSITE" id="PS51294"/>
    </source>
</evidence>
<accession>A0AAN9I4U0</accession>
<keyword evidence="2" id="KW-0539">Nucleus</keyword>
<evidence type="ECO:0000256" key="2">
    <source>
        <dbReference type="ARBA" id="ARBA00023242"/>
    </source>
</evidence>
<reference evidence="5 6" key="1">
    <citation type="submission" date="2024-01" db="EMBL/GenBank/DDBJ databases">
        <title>The genomes of 5 underutilized Papilionoideae crops provide insights into root nodulation and disease resistanc.</title>
        <authorList>
            <person name="Yuan L."/>
        </authorList>
    </citation>
    <scope>NUCLEOTIDE SEQUENCE [LARGE SCALE GENOMIC DNA]</scope>
    <source>
        <strain evidence="5">ZHUSHIDOU_FW_LH</strain>
        <tissue evidence="5">Leaf</tissue>
    </source>
</reference>
<dbReference type="InterPro" id="IPR009057">
    <property type="entry name" value="Homeodomain-like_sf"/>
</dbReference>
<dbReference type="Gene3D" id="1.10.10.60">
    <property type="entry name" value="Homeodomain-like"/>
    <property type="match status" value="1"/>
</dbReference>
<dbReference type="EMBL" id="JAYWIO010000004">
    <property type="protein sequence ID" value="KAK7267533.1"/>
    <property type="molecule type" value="Genomic_DNA"/>
</dbReference>
<dbReference type="Pfam" id="PF00249">
    <property type="entry name" value="Myb_DNA-binding"/>
    <property type="match status" value="1"/>
</dbReference>